<proteinExistence type="predicted"/>
<dbReference type="RefSeq" id="WP_345140933.1">
    <property type="nucleotide sequence ID" value="NZ_BAABAT010000056.1"/>
</dbReference>
<organism evidence="2 3">
    <name type="scientific">Dactylosporangium darangshiense</name>
    <dbReference type="NCBI Taxonomy" id="579108"/>
    <lineage>
        <taxon>Bacteria</taxon>
        <taxon>Bacillati</taxon>
        <taxon>Actinomycetota</taxon>
        <taxon>Actinomycetes</taxon>
        <taxon>Micromonosporales</taxon>
        <taxon>Micromonosporaceae</taxon>
        <taxon>Dactylosporangium</taxon>
    </lineage>
</organism>
<sequence>MTRRRRRGEDDREDRRPEPREPAWYANRETAAGIFHRPAQPVAEFRYENYRQPEPRHARAERPPPPEPEPETRVITWLDE</sequence>
<feature type="region of interest" description="Disordered" evidence="1">
    <location>
        <begin position="48"/>
        <end position="80"/>
    </location>
</feature>
<evidence type="ECO:0000256" key="1">
    <source>
        <dbReference type="SAM" id="MobiDB-lite"/>
    </source>
</evidence>
<gene>
    <name evidence="2" type="ORF">GCM10022255_102250</name>
</gene>
<protein>
    <submittedName>
        <fullName evidence="2">Uncharacterized protein</fullName>
    </submittedName>
</protein>
<evidence type="ECO:0000313" key="3">
    <source>
        <dbReference type="Proteomes" id="UP001500620"/>
    </source>
</evidence>
<reference evidence="3" key="1">
    <citation type="journal article" date="2019" name="Int. J. Syst. Evol. Microbiol.">
        <title>The Global Catalogue of Microorganisms (GCM) 10K type strain sequencing project: providing services to taxonomists for standard genome sequencing and annotation.</title>
        <authorList>
            <consortium name="The Broad Institute Genomics Platform"/>
            <consortium name="The Broad Institute Genome Sequencing Center for Infectious Disease"/>
            <person name="Wu L."/>
            <person name="Ma J."/>
        </authorList>
    </citation>
    <scope>NUCLEOTIDE SEQUENCE [LARGE SCALE GENOMIC DNA]</scope>
    <source>
        <strain evidence="3">JCM 17441</strain>
    </source>
</reference>
<feature type="region of interest" description="Disordered" evidence="1">
    <location>
        <begin position="1"/>
        <end position="24"/>
    </location>
</feature>
<comment type="caution">
    <text evidence="2">The sequence shown here is derived from an EMBL/GenBank/DDBJ whole genome shotgun (WGS) entry which is preliminary data.</text>
</comment>
<name>A0ABP8DSB9_9ACTN</name>
<accession>A0ABP8DSB9</accession>
<dbReference type="EMBL" id="BAABAT010000056">
    <property type="protein sequence ID" value="GAA4262868.1"/>
    <property type="molecule type" value="Genomic_DNA"/>
</dbReference>
<feature type="compositionally biased region" description="Basic and acidic residues" evidence="1">
    <location>
        <begin position="48"/>
        <end position="64"/>
    </location>
</feature>
<dbReference type="Proteomes" id="UP001500620">
    <property type="component" value="Unassembled WGS sequence"/>
</dbReference>
<evidence type="ECO:0000313" key="2">
    <source>
        <dbReference type="EMBL" id="GAA4262868.1"/>
    </source>
</evidence>
<feature type="compositionally biased region" description="Basic and acidic residues" evidence="1">
    <location>
        <begin position="7"/>
        <end position="21"/>
    </location>
</feature>
<keyword evidence="3" id="KW-1185">Reference proteome</keyword>